<dbReference type="InterPro" id="IPR011701">
    <property type="entry name" value="MFS"/>
</dbReference>
<evidence type="ECO:0000256" key="4">
    <source>
        <dbReference type="ARBA" id="ARBA00022989"/>
    </source>
</evidence>
<accession>A0A4Q2SGT4</accession>
<feature type="transmembrane region" description="Helical" evidence="7">
    <location>
        <begin position="359"/>
        <end position="383"/>
    </location>
</feature>
<dbReference type="Pfam" id="PF07690">
    <property type="entry name" value="MFS_1"/>
    <property type="match status" value="1"/>
</dbReference>
<proteinExistence type="inferred from homology"/>
<evidence type="ECO:0000256" key="1">
    <source>
        <dbReference type="ARBA" id="ARBA00004651"/>
    </source>
</evidence>
<dbReference type="EMBL" id="SDWU01000002">
    <property type="protein sequence ID" value="RYC04263.1"/>
    <property type="molecule type" value="Genomic_DNA"/>
</dbReference>
<feature type="transmembrane region" description="Helical" evidence="7">
    <location>
        <begin position="222"/>
        <end position="240"/>
    </location>
</feature>
<feature type="transmembrane region" description="Helical" evidence="7">
    <location>
        <begin position="285"/>
        <end position="302"/>
    </location>
</feature>
<feature type="transmembrane region" description="Helical" evidence="7">
    <location>
        <begin position="99"/>
        <end position="121"/>
    </location>
</feature>
<evidence type="ECO:0000313" key="10">
    <source>
        <dbReference type="Proteomes" id="UP000293291"/>
    </source>
</evidence>
<feature type="transmembrane region" description="Helical" evidence="7">
    <location>
        <begin position="12"/>
        <end position="32"/>
    </location>
</feature>
<keyword evidence="5" id="KW-0534">Nitrate assimilation</keyword>
<gene>
    <name evidence="9" type="ORF">EUA07_01905</name>
</gene>
<dbReference type="AlphaFoldDB" id="A0A4Q2SGT4"/>
<comment type="caution">
    <text evidence="9">The sequence shown here is derived from an EMBL/GenBank/DDBJ whole genome shotgun (WGS) entry which is preliminary data.</text>
</comment>
<keyword evidence="3 7" id="KW-0812">Transmembrane</keyword>
<dbReference type="OrthoDB" id="9771451at2"/>
<keyword evidence="10" id="KW-1185">Reference proteome</keyword>
<dbReference type="PANTHER" id="PTHR23515">
    <property type="entry name" value="HIGH-AFFINITY NITRATE TRANSPORTER 2.3"/>
    <property type="match status" value="1"/>
</dbReference>
<feature type="transmembrane region" description="Helical" evidence="7">
    <location>
        <begin position="252"/>
        <end position="273"/>
    </location>
</feature>
<dbReference type="Gene3D" id="1.20.1250.20">
    <property type="entry name" value="MFS general substrate transporter like domains"/>
    <property type="match status" value="2"/>
</dbReference>
<evidence type="ECO:0000259" key="8">
    <source>
        <dbReference type="PROSITE" id="PS50850"/>
    </source>
</evidence>
<feature type="transmembrane region" description="Helical" evidence="7">
    <location>
        <begin position="322"/>
        <end position="347"/>
    </location>
</feature>
<dbReference type="GO" id="GO:0015112">
    <property type="term" value="F:nitrate transmembrane transporter activity"/>
    <property type="evidence" value="ECO:0007669"/>
    <property type="project" value="InterPro"/>
</dbReference>
<dbReference type="InterPro" id="IPR044772">
    <property type="entry name" value="NO3_transporter"/>
</dbReference>
<evidence type="ECO:0000256" key="5">
    <source>
        <dbReference type="ARBA" id="ARBA00023063"/>
    </source>
</evidence>
<keyword evidence="4 7" id="KW-1133">Transmembrane helix</keyword>
<name>A0A4Q2SGT4_9ACTN</name>
<dbReference type="SUPFAM" id="SSF103473">
    <property type="entry name" value="MFS general substrate transporter"/>
    <property type="match status" value="1"/>
</dbReference>
<feature type="transmembrane region" description="Helical" evidence="7">
    <location>
        <begin position="395"/>
        <end position="417"/>
    </location>
</feature>
<dbReference type="GO" id="GO:0042128">
    <property type="term" value="P:nitrate assimilation"/>
    <property type="evidence" value="ECO:0007669"/>
    <property type="project" value="UniProtKB-KW"/>
</dbReference>
<organism evidence="9 10">
    <name type="scientific">Nocardioides ganghwensis</name>
    <dbReference type="NCBI Taxonomy" id="252230"/>
    <lineage>
        <taxon>Bacteria</taxon>
        <taxon>Bacillati</taxon>
        <taxon>Actinomycetota</taxon>
        <taxon>Actinomycetes</taxon>
        <taxon>Propionibacteriales</taxon>
        <taxon>Nocardioidaceae</taxon>
        <taxon>Nocardioides</taxon>
    </lineage>
</organism>
<evidence type="ECO:0000256" key="2">
    <source>
        <dbReference type="ARBA" id="ARBA00008432"/>
    </source>
</evidence>
<feature type="domain" description="Major facilitator superfamily (MFS) profile" evidence="8">
    <location>
        <begin position="10"/>
        <end position="417"/>
    </location>
</feature>
<sequence>MSESTTGPNRVLWLSTIGFTLMFAVWLMFGILGKPIQQEFGLTEVELSWIVAAAALNGSLWRLPTGMITDRIGGRKVMTFLLAATAVPAFLVSRADSYAMLLVLAFFVGFGGNSFSAGIAWNSAWQPRERQGFALGLFGAGNVGASVTKFIGPPLIAGTAGASYFGFIDGGWRLVPVVYAVLLLVMAALIWFGTPSQDRAPGTGQPLRQQVRPLRSMRVWRFSLYYVAVFGAYVALAAWLPTYYMDNFAVSLQTAALLTATYIFPASLLRPYGGHLSDRFGARRVMYWTFGAMLVVTGILMMPNGHIVISHPDGTQSEHLAYSIGLVPFAVLVFLLGCAMGVGKAAVFKHIPEYFPDNVGAVGGLVGMLGGLGGFFLPPLFAYTKAWSGFPSSTFFVLFVLTLVCAVWMHWTVVHMLHTESPELAHRLESLSDDRLPAPGLASVPTA</sequence>
<evidence type="ECO:0000256" key="3">
    <source>
        <dbReference type="ARBA" id="ARBA00022692"/>
    </source>
</evidence>
<dbReference type="Proteomes" id="UP000293291">
    <property type="component" value="Unassembled WGS sequence"/>
</dbReference>
<reference evidence="9 10" key="1">
    <citation type="submission" date="2019-01" db="EMBL/GenBank/DDBJ databases">
        <title>Novel species of Nocardioides.</title>
        <authorList>
            <person name="Liu Q."/>
            <person name="Xin Y.-H."/>
        </authorList>
    </citation>
    <scope>NUCLEOTIDE SEQUENCE [LARGE SCALE GENOMIC DNA]</scope>
    <source>
        <strain evidence="9 10">CGMCC 4.6875</strain>
    </source>
</reference>
<dbReference type="InterPro" id="IPR020846">
    <property type="entry name" value="MFS_dom"/>
</dbReference>
<comment type="similarity">
    <text evidence="2">Belongs to the major facilitator superfamily. Nitrate/nitrite porter (TC 2.A.1.8) family.</text>
</comment>
<feature type="transmembrane region" description="Helical" evidence="7">
    <location>
        <begin position="172"/>
        <end position="192"/>
    </location>
</feature>
<dbReference type="GO" id="GO:0005886">
    <property type="term" value="C:plasma membrane"/>
    <property type="evidence" value="ECO:0007669"/>
    <property type="project" value="UniProtKB-SubCell"/>
</dbReference>
<dbReference type="InterPro" id="IPR036259">
    <property type="entry name" value="MFS_trans_sf"/>
</dbReference>
<dbReference type="PROSITE" id="PS50850">
    <property type="entry name" value="MFS"/>
    <property type="match status" value="1"/>
</dbReference>
<keyword evidence="6 7" id="KW-0472">Membrane</keyword>
<protein>
    <submittedName>
        <fullName evidence="9">NarK/NasA family nitrate transporter</fullName>
    </submittedName>
</protein>
<evidence type="ECO:0000256" key="6">
    <source>
        <dbReference type="ARBA" id="ARBA00023136"/>
    </source>
</evidence>
<comment type="subcellular location">
    <subcellularLocation>
        <location evidence="1">Cell membrane</location>
        <topology evidence="1">Multi-pass membrane protein</topology>
    </subcellularLocation>
</comment>
<evidence type="ECO:0000256" key="7">
    <source>
        <dbReference type="SAM" id="Phobius"/>
    </source>
</evidence>
<feature type="transmembrane region" description="Helical" evidence="7">
    <location>
        <begin position="133"/>
        <end position="152"/>
    </location>
</feature>
<dbReference type="CDD" id="cd17341">
    <property type="entry name" value="MFS_NRT2_like"/>
    <property type="match status" value="1"/>
</dbReference>
<feature type="transmembrane region" description="Helical" evidence="7">
    <location>
        <begin position="77"/>
        <end position="93"/>
    </location>
</feature>
<evidence type="ECO:0000313" key="9">
    <source>
        <dbReference type="EMBL" id="RYC04263.1"/>
    </source>
</evidence>
<dbReference type="RefSeq" id="WP_129453315.1">
    <property type="nucleotide sequence ID" value="NZ_JACXYX010000002.1"/>
</dbReference>